<dbReference type="Proteomes" id="UP000729402">
    <property type="component" value="Unassembled WGS sequence"/>
</dbReference>
<feature type="compositionally biased region" description="Pro residues" evidence="6">
    <location>
        <begin position="134"/>
        <end position="145"/>
    </location>
</feature>
<organism evidence="8 9">
    <name type="scientific">Zizania palustris</name>
    <name type="common">Northern wild rice</name>
    <dbReference type="NCBI Taxonomy" id="103762"/>
    <lineage>
        <taxon>Eukaryota</taxon>
        <taxon>Viridiplantae</taxon>
        <taxon>Streptophyta</taxon>
        <taxon>Embryophyta</taxon>
        <taxon>Tracheophyta</taxon>
        <taxon>Spermatophyta</taxon>
        <taxon>Magnoliopsida</taxon>
        <taxon>Liliopsida</taxon>
        <taxon>Poales</taxon>
        <taxon>Poaceae</taxon>
        <taxon>BOP clade</taxon>
        <taxon>Oryzoideae</taxon>
        <taxon>Oryzeae</taxon>
        <taxon>Zizaniinae</taxon>
        <taxon>Zizania</taxon>
    </lineage>
</organism>
<keyword evidence="1" id="KW-0805">Transcription regulation</keyword>
<keyword evidence="2" id="KW-0238">DNA-binding</keyword>
<feature type="coiled-coil region" evidence="5">
    <location>
        <begin position="480"/>
        <end position="507"/>
    </location>
</feature>
<dbReference type="Pfam" id="PF02042">
    <property type="entry name" value="RWP-RK"/>
    <property type="match status" value="1"/>
</dbReference>
<evidence type="ECO:0000313" key="9">
    <source>
        <dbReference type="Proteomes" id="UP000729402"/>
    </source>
</evidence>
<accession>A0A8J5SP45</accession>
<feature type="domain" description="RWP-RK" evidence="7">
    <location>
        <begin position="398"/>
        <end position="483"/>
    </location>
</feature>
<evidence type="ECO:0000256" key="1">
    <source>
        <dbReference type="ARBA" id="ARBA00023015"/>
    </source>
</evidence>
<dbReference type="OrthoDB" id="10623403at2759"/>
<feature type="region of interest" description="Disordered" evidence="6">
    <location>
        <begin position="345"/>
        <end position="368"/>
    </location>
</feature>
<feature type="compositionally biased region" description="Low complexity" evidence="6">
    <location>
        <begin position="124"/>
        <end position="133"/>
    </location>
</feature>
<feature type="region of interest" description="Disordered" evidence="6">
    <location>
        <begin position="509"/>
        <end position="546"/>
    </location>
</feature>
<evidence type="ECO:0000313" key="8">
    <source>
        <dbReference type="EMBL" id="KAG8058824.1"/>
    </source>
</evidence>
<keyword evidence="4" id="KW-0539">Nucleus</keyword>
<sequence length="546" mass="58422">MQFSSIFGGAQVGEPLASVRRRVFGRPMRIEQQPDTRAGESAWRRRQPSRPSAGGRTYGRTATRPTAAASRLFIRSYALPATPTPPHSPPHIHCSYIVISGNPPRLLPAAVLSSSVQPMDPKNNPGSSTGAPGNPTPPAAAPAQVPPPAVPVPPQVVVESPLIPDDFDETWLVDIYRETGLDDEEIRQLNELTVFNVPQPTPDAQFIPYNPQQFNCSECRVLRAINFQSDVLYVQFRLHCNAPGIVNHASIIINRALQPGQQAAPTTTAHFVMDLLPRSHAWIGSFVWNVVRTLQGFANGQLRDEFSSFIAAVSGNAAPPQQPPPLHPDPYIATAGLAALQQILQVPPTPPPPPPPQPAPPPSPAAVPLQTQWAAPAPAQAAPAGAQAAPAAAAAQAAPRAGGSQAQMHRKGVQQLMLDELEACFEMNQDDAARRLNVTVGNLKRLVRKSEYGKWPARKLQAINSRIRRAEEDAGSKPDMLRYKKAVDNLKAARAKLLDELIKLYQDNTKEHPTINKGGGNNNRQDPPSPGGGGGAGAGAALPAVA</sequence>
<keyword evidence="9" id="KW-1185">Reference proteome</keyword>
<keyword evidence="3" id="KW-0804">Transcription</keyword>
<feature type="compositionally biased region" description="Basic and acidic residues" evidence="6">
    <location>
        <begin position="28"/>
        <end position="38"/>
    </location>
</feature>
<evidence type="ECO:0000259" key="7">
    <source>
        <dbReference type="PROSITE" id="PS51519"/>
    </source>
</evidence>
<gene>
    <name evidence="8" type="ORF">GUJ93_ZPchr0002g23723</name>
</gene>
<feature type="region of interest" description="Disordered" evidence="6">
    <location>
        <begin position="115"/>
        <end position="145"/>
    </location>
</feature>
<evidence type="ECO:0000256" key="6">
    <source>
        <dbReference type="SAM" id="MobiDB-lite"/>
    </source>
</evidence>
<protein>
    <recommendedName>
        <fullName evidence="7">RWP-RK domain-containing protein</fullName>
    </recommendedName>
</protein>
<evidence type="ECO:0000256" key="4">
    <source>
        <dbReference type="ARBA" id="ARBA00023242"/>
    </source>
</evidence>
<feature type="compositionally biased region" description="Pro residues" evidence="6">
    <location>
        <begin position="347"/>
        <end position="365"/>
    </location>
</feature>
<reference evidence="8" key="1">
    <citation type="journal article" date="2021" name="bioRxiv">
        <title>Whole Genome Assembly and Annotation of Northern Wild Rice, Zizania palustris L., Supports a Whole Genome Duplication in the Zizania Genus.</title>
        <authorList>
            <person name="Haas M."/>
            <person name="Kono T."/>
            <person name="Macchietto M."/>
            <person name="Millas R."/>
            <person name="McGilp L."/>
            <person name="Shao M."/>
            <person name="Duquette J."/>
            <person name="Hirsch C.N."/>
            <person name="Kimball J."/>
        </authorList>
    </citation>
    <scope>NUCLEOTIDE SEQUENCE</scope>
    <source>
        <tissue evidence="8">Fresh leaf tissue</tissue>
    </source>
</reference>
<comment type="caution">
    <text evidence="8">The sequence shown here is derived from an EMBL/GenBank/DDBJ whole genome shotgun (WGS) entry which is preliminary data.</text>
</comment>
<proteinExistence type="predicted"/>
<dbReference type="InterPro" id="IPR003035">
    <property type="entry name" value="RWP-RK_dom"/>
</dbReference>
<evidence type="ECO:0000256" key="5">
    <source>
        <dbReference type="SAM" id="Coils"/>
    </source>
</evidence>
<feature type="region of interest" description="Disordered" evidence="6">
    <location>
        <begin position="27"/>
        <end position="65"/>
    </location>
</feature>
<name>A0A8J5SP45_ZIZPA</name>
<dbReference type="EMBL" id="JAAALK010000287">
    <property type="protein sequence ID" value="KAG8058824.1"/>
    <property type="molecule type" value="Genomic_DNA"/>
</dbReference>
<evidence type="ECO:0000256" key="2">
    <source>
        <dbReference type="ARBA" id="ARBA00023125"/>
    </source>
</evidence>
<dbReference type="AlphaFoldDB" id="A0A8J5SP45"/>
<dbReference type="GO" id="GO:0003677">
    <property type="term" value="F:DNA binding"/>
    <property type="evidence" value="ECO:0007669"/>
    <property type="project" value="UniProtKB-KW"/>
</dbReference>
<dbReference type="PANTHER" id="PTHR48125">
    <property type="entry name" value="LP07818P1"/>
    <property type="match status" value="1"/>
</dbReference>
<keyword evidence="5" id="KW-0175">Coiled coil</keyword>
<dbReference type="PANTHER" id="PTHR48125:SF10">
    <property type="entry name" value="OS12G0136300 PROTEIN"/>
    <property type="match status" value="1"/>
</dbReference>
<feature type="compositionally biased region" description="Low complexity" evidence="6">
    <location>
        <begin position="53"/>
        <end position="65"/>
    </location>
</feature>
<reference evidence="8" key="2">
    <citation type="submission" date="2021-02" db="EMBL/GenBank/DDBJ databases">
        <authorList>
            <person name="Kimball J.A."/>
            <person name="Haas M.W."/>
            <person name="Macchietto M."/>
            <person name="Kono T."/>
            <person name="Duquette J."/>
            <person name="Shao M."/>
        </authorList>
    </citation>
    <scope>NUCLEOTIDE SEQUENCE</scope>
    <source>
        <tissue evidence="8">Fresh leaf tissue</tissue>
    </source>
</reference>
<dbReference type="PROSITE" id="PS51519">
    <property type="entry name" value="RWP_RK"/>
    <property type="match status" value="1"/>
</dbReference>
<evidence type="ECO:0000256" key="3">
    <source>
        <dbReference type="ARBA" id="ARBA00023163"/>
    </source>
</evidence>